<evidence type="ECO:0000313" key="34">
    <source>
        <dbReference type="Proteomes" id="UP000472240"/>
    </source>
</evidence>
<dbReference type="Gene3D" id="3.90.79.10">
    <property type="entry name" value="Nucleoside Triphosphate Pyrophosphohydrolase"/>
    <property type="match status" value="1"/>
</dbReference>
<evidence type="ECO:0000256" key="9">
    <source>
        <dbReference type="ARBA" id="ARBA00031193"/>
    </source>
</evidence>
<reference evidence="33 34" key="1">
    <citation type="journal article" date="2015" name="Annu Rev Anim Biosci">
        <title>The Genome 10K Project: a way forward.</title>
        <authorList>
            <person name="Koepfli K.P."/>
            <person name="Paten B."/>
            <person name="O'Brien S.J."/>
            <person name="Koepfli K.P."/>
            <person name="Paten B."/>
            <person name="Antunes A."/>
            <person name="Belov K."/>
            <person name="Bustamante C."/>
            <person name="Castoe T.A."/>
            <person name="Clawson H."/>
            <person name="Crawford A.J."/>
            <person name="Diekhans M."/>
            <person name="Distel D."/>
            <person name="Durbin R."/>
            <person name="Earl D."/>
            <person name="Fujita M.K."/>
            <person name="Gamble T."/>
            <person name="Georges A."/>
            <person name="Gemmell N."/>
            <person name="Gilbert M.T."/>
            <person name="Graves J.M."/>
            <person name="Green R.E."/>
            <person name="Hickey G."/>
            <person name="Jarvis E.D."/>
            <person name="Johnson W."/>
            <person name="Komissarov A."/>
            <person name="Korf I."/>
            <person name="Kuhn R."/>
            <person name="Larkin D.M."/>
            <person name="Lewin H."/>
            <person name="Lopez J.V."/>
            <person name="Ma J."/>
            <person name="Marques-Bonet T."/>
            <person name="Miller W."/>
            <person name="Murphy R."/>
            <person name="Pevzner P."/>
            <person name="Shapiro B."/>
            <person name="Steiner C."/>
            <person name="Tamazian G."/>
            <person name="Venkatesh B."/>
            <person name="Wang J."/>
            <person name="Wayne R."/>
            <person name="Wiley E."/>
            <person name="Yang H."/>
            <person name="Zhang G."/>
            <person name="Haussler D."/>
            <person name="Ryder O."/>
            <person name="O'Brien S.J."/>
        </authorList>
    </citation>
    <scope>NUCLEOTIDE SEQUENCE</scope>
</reference>
<comment type="catalytic activity">
    <reaction evidence="25">
        <text>a 5'-end CoA-ribonucleoside in mRNA + H2O = a 5'-end phospho-adenosine-phospho-ribonucleoside in mRNA + (R)-4'-phosphopantetheine + 2 H(+)</text>
        <dbReference type="Rhea" id="RHEA:67592"/>
        <dbReference type="Rhea" id="RHEA-COMP:15719"/>
        <dbReference type="Rhea" id="RHEA-COMP:17276"/>
        <dbReference type="ChEBI" id="CHEBI:15377"/>
        <dbReference type="ChEBI" id="CHEBI:15378"/>
        <dbReference type="ChEBI" id="CHEBI:61723"/>
        <dbReference type="ChEBI" id="CHEBI:144051"/>
        <dbReference type="ChEBI" id="CHEBI:172371"/>
    </reaction>
    <physiologicalReaction direction="left-to-right" evidence="25">
        <dbReference type="Rhea" id="RHEA:67593"/>
    </physiologicalReaction>
</comment>
<dbReference type="InterPro" id="IPR015797">
    <property type="entry name" value="NUDIX_hydrolase-like_dom_sf"/>
</dbReference>
<comment type="catalytic activity">
    <reaction evidence="13">
        <text>octanoyl-CoA + H2O = S-octanoyl-4'-phosphopantetheine + adenosine 3',5'-bisphosphate + 2 H(+)</text>
        <dbReference type="Rhea" id="RHEA:50016"/>
        <dbReference type="ChEBI" id="CHEBI:15377"/>
        <dbReference type="ChEBI" id="CHEBI:15378"/>
        <dbReference type="ChEBI" id="CHEBI:57386"/>
        <dbReference type="ChEBI" id="CHEBI:58343"/>
        <dbReference type="ChEBI" id="CHEBI:132013"/>
    </reaction>
    <physiologicalReaction direction="left-to-right" evidence="13">
        <dbReference type="Rhea" id="RHEA:50017"/>
    </physiologicalReaction>
</comment>
<dbReference type="GO" id="GO:0005739">
    <property type="term" value="C:mitochondrion"/>
    <property type="evidence" value="ECO:0007669"/>
    <property type="project" value="TreeGrafter"/>
</dbReference>
<evidence type="ECO:0000313" key="33">
    <source>
        <dbReference type="Ensembl" id="ENSRFEP00010008154.1"/>
    </source>
</evidence>
<dbReference type="SUPFAM" id="SSF63748">
    <property type="entry name" value="Tudor/PWWP/MBT"/>
    <property type="match status" value="1"/>
</dbReference>
<comment type="similarity">
    <text evidence="3">Belongs to the Nudix hydrolase family.</text>
</comment>
<proteinExistence type="inferred from homology"/>
<dbReference type="FunCoup" id="A0A671E496">
    <property type="interactions" value="293"/>
</dbReference>
<comment type="catalytic activity">
    <reaction evidence="29">
        <text>butanoyl-CoA + H2O = S-butanoyl-4'-phosphopantetheine + adenosine 3',5'-bisphosphate + 2 H(+)</text>
        <dbReference type="Rhea" id="RHEA:49976"/>
        <dbReference type="ChEBI" id="CHEBI:15377"/>
        <dbReference type="ChEBI" id="CHEBI:15378"/>
        <dbReference type="ChEBI" id="CHEBI:57371"/>
        <dbReference type="ChEBI" id="CHEBI:58343"/>
        <dbReference type="ChEBI" id="CHEBI:132011"/>
    </reaction>
    <physiologicalReaction direction="left-to-right" evidence="29">
        <dbReference type="Rhea" id="RHEA:49977"/>
    </physiologicalReaction>
</comment>
<comment type="catalytic activity">
    <reaction evidence="15">
        <text>tetradecanoyl-CoA + H2O = tetradecanoyl-4'-phosphopantetheine + adenosine 3',5'-bisphosphate + 2 H(+)</text>
        <dbReference type="Rhea" id="RHEA:50028"/>
        <dbReference type="ChEBI" id="CHEBI:15377"/>
        <dbReference type="ChEBI" id="CHEBI:15378"/>
        <dbReference type="ChEBI" id="CHEBI:57385"/>
        <dbReference type="ChEBI" id="CHEBI:58343"/>
        <dbReference type="ChEBI" id="CHEBI:132017"/>
    </reaction>
    <physiologicalReaction direction="left-to-right" evidence="15">
        <dbReference type="Rhea" id="RHEA:50029"/>
    </physiologicalReaction>
</comment>
<reference evidence="34" key="3">
    <citation type="submission" date="2018-12" db="EMBL/GenBank/DDBJ databases">
        <title>G10K-VGP greater horseshoe bat female genome, primary haplotype.</title>
        <authorList>
            <person name="Teeling E."/>
            <person name="Myers G."/>
            <person name="Vernes S."/>
            <person name="Pippel M."/>
            <person name="Winkler S."/>
            <person name="Fedrigo O."/>
            <person name="Rhie A."/>
            <person name="Koren S."/>
            <person name="Phillippy A."/>
            <person name="Lewin H."/>
            <person name="Damas J."/>
            <person name="Howe K."/>
            <person name="Mountcastle J."/>
            <person name="Jarvis E.D."/>
        </authorList>
    </citation>
    <scope>NUCLEOTIDE SEQUENCE [LARGE SCALE GENOMIC DNA]</scope>
</reference>
<comment type="catalytic activity">
    <reaction evidence="19">
        <text>propanoyl-CoA + H2O = propanoyl-4'-phosphopantetheine + adenosine 3',5'-bisphosphate + 2 H(+)</text>
        <dbReference type="Rhea" id="RHEA:67464"/>
        <dbReference type="ChEBI" id="CHEBI:15377"/>
        <dbReference type="ChEBI" id="CHEBI:15378"/>
        <dbReference type="ChEBI" id="CHEBI:57392"/>
        <dbReference type="ChEBI" id="CHEBI:58343"/>
        <dbReference type="ChEBI" id="CHEBI:172362"/>
    </reaction>
    <physiologicalReaction direction="left-to-right" evidence="19">
        <dbReference type="Rhea" id="RHEA:67465"/>
    </physiologicalReaction>
</comment>
<organism evidence="33 34">
    <name type="scientific">Rhinolophus ferrumequinum</name>
    <name type="common">Greater horseshoe bat</name>
    <dbReference type="NCBI Taxonomy" id="59479"/>
    <lineage>
        <taxon>Eukaryota</taxon>
        <taxon>Metazoa</taxon>
        <taxon>Chordata</taxon>
        <taxon>Craniata</taxon>
        <taxon>Vertebrata</taxon>
        <taxon>Euteleostomi</taxon>
        <taxon>Mammalia</taxon>
        <taxon>Eutheria</taxon>
        <taxon>Laurasiatheria</taxon>
        <taxon>Chiroptera</taxon>
        <taxon>Yinpterochiroptera</taxon>
        <taxon>Rhinolophoidea</taxon>
        <taxon>Rhinolophidae</taxon>
        <taxon>Rhinolophinae</taxon>
        <taxon>Rhinolophus</taxon>
    </lineage>
</organism>
<dbReference type="Pfam" id="PF00567">
    <property type="entry name" value="TUDOR"/>
    <property type="match status" value="1"/>
</dbReference>
<evidence type="ECO:0000256" key="13">
    <source>
        <dbReference type="ARBA" id="ARBA00047289"/>
    </source>
</evidence>
<feature type="region of interest" description="Disordered" evidence="31">
    <location>
        <begin position="1"/>
        <end position="28"/>
    </location>
</feature>
<evidence type="ECO:0000256" key="10">
    <source>
        <dbReference type="ARBA" id="ARBA00044908"/>
    </source>
</evidence>
<dbReference type="InterPro" id="IPR035437">
    <property type="entry name" value="SNase_OB-fold_sf"/>
</dbReference>
<evidence type="ECO:0000256" key="11">
    <source>
        <dbReference type="ARBA" id="ARBA00044967"/>
    </source>
</evidence>
<reference evidence="33" key="4">
    <citation type="submission" date="2025-08" db="UniProtKB">
        <authorList>
            <consortium name="Ensembl"/>
        </authorList>
    </citation>
    <scope>IDENTIFICATION</scope>
</reference>
<comment type="catalytic activity">
    <reaction evidence="21">
        <text>dodecanoyl-CoA + H2O = S-dodecanoyl-4'-phosphopantetheine + adenosine 3',5'-bisphosphate + 2 H(+)</text>
        <dbReference type="Rhea" id="RHEA:50024"/>
        <dbReference type="ChEBI" id="CHEBI:15377"/>
        <dbReference type="ChEBI" id="CHEBI:15378"/>
        <dbReference type="ChEBI" id="CHEBI:57375"/>
        <dbReference type="ChEBI" id="CHEBI:58343"/>
        <dbReference type="ChEBI" id="CHEBI:132015"/>
    </reaction>
    <physiologicalReaction direction="left-to-right" evidence="21">
        <dbReference type="Rhea" id="RHEA:50025"/>
    </physiologicalReaction>
</comment>
<comment type="catalytic activity">
    <reaction evidence="26">
        <text>hexadecanoyl-CoA + H2O = S-hexadecanoyl-4'-phosphopantetheine + adenosine 3',5'-bisphosphate + 2 H(+)</text>
        <dbReference type="Rhea" id="RHEA:50032"/>
        <dbReference type="ChEBI" id="CHEBI:15377"/>
        <dbReference type="ChEBI" id="CHEBI:15378"/>
        <dbReference type="ChEBI" id="CHEBI:57379"/>
        <dbReference type="ChEBI" id="CHEBI:58343"/>
        <dbReference type="ChEBI" id="CHEBI:132018"/>
    </reaction>
    <physiologicalReaction direction="left-to-right" evidence="26">
        <dbReference type="Rhea" id="RHEA:50033"/>
    </physiologicalReaction>
</comment>
<comment type="catalytic activity">
    <reaction evidence="20">
        <text>(9Z,12Z)-octadecadienoyl-CoA + H2O = S-(9Z,12Z-octadecadienoyl)-4'-phosphopantetheine + adenosine 3',5'-bisphosphate + 2 H(+)</text>
        <dbReference type="Rhea" id="RHEA:67536"/>
        <dbReference type="ChEBI" id="CHEBI:15377"/>
        <dbReference type="ChEBI" id="CHEBI:15378"/>
        <dbReference type="ChEBI" id="CHEBI:57383"/>
        <dbReference type="ChEBI" id="CHEBI:58343"/>
        <dbReference type="ChEBI" id="CHEBI:172387"/>
    </reaction>
    <physiologicalReaction direction="left-to-right" evidence="20">
        <dbReference type="Rhea" id="RHEA:67537"/>
    </physiologicalReaction>
</comment>
<keyword evidence="6" id="KW-0460">Magnesium</keyword>
<keyword evidence="34" id="KW-1185">Reference proteome</keyword>
<evidence type="ECO:0000256" key="6">
    <source>
        <dbReference type="ARBA" id="ARBA00022842"/>
    </source>
</evidence>
<dbReference type="Gene3D" id="2.30.30.140">
    <property type="match status" value="1"/>
</dbReference>
<dbReference type="GO" id="GO:0010945">
    <property type="term" value="F:coenzyme A diphosphatase activity"/>
    <property type="evidence" value="ECO:0007669"/>
    <property type="project" value="UniProtKB-EC"/>
</dbReference>
<evidence type="ECO:0000256" key="3">
    <source>
        <dbReference type="ARBA" id="ARBA00005582"/>
    </source>
</evidence>
<comment type="catalytic activity">
    <reaction evidence="10">
        <text>CoA + H2O = (R)-4'-phosphopantetheine + adenosine 3',5'-bisphosphate + 2 H(+)</text>
        <dbReference type="Rhea" id="RHEA:64988"/>
        <dbReference type="ChEBI" id="CHEBI:15377"/>
        <dbReference type="ChEBI" id="CHEBI:15378"/>
        <dbReference type="ChEBI" id="CHEBI:57287"/>
        <dbReference type="ChEBI" id="CHEBI:58343"/>
        <dbReference type="ChEBI" id="CHEBI:61723"/>
        <dbReference type="EC" id="3.6.1.77"/>
    </reaction>
    <physiologicalReaction direction="left-to-right" evidence="10">
        <dbReference type="Rhea" id="RHEA:64989"/>
    </physiologicalReaction>
</comment>
<evidence type="ECO:0000256" key="29">
    <source>
        <dbReference type="ARBA" id="ARBA00049284"/>
    </source>
</evidence>
<dbReference type="Ensembl" id="ENSRFET00010008966.1">
    <property type="protein sequence ID" value="ENSRFEP00010008154.1"/>
    <property type="gene ID" value="ENSRFEG00010005577.1"/>
</dbReference>
<comment type="cofactor">
    <cofactor evidence="1">
        <name>Mn(2+)</name>
        <dbReference type="ChEBI" id="CHEBI:29035"/>
    </cofactor>
</comment>
<evidence type="ECO:0000256" key="22">
    <source>
        <dbReference type="ARBA" id="ARBA00048360"/>
    </source>
</evidence>
<keyword evidence="4" id="KW-0479">Metal-binding</keyword>
<evidence type="ECO:0000256" key="8">
    <source>
        <dbReference type="ARBA" id="ARBA00026208"/>
    </source>
</evidence>
<dbReference type="PANTHER" id="PTHR12318:SF0">
    <property type="entry name" value="ACYL-COENZYME A DIPHOSPHATASE NUDT19"/>
    <property type="match status" value="1"/>
</dbReference>
<dbReference type="OMA" id="CSDGMVF"/>
<dbReference type="Proteomes" id="UP000472240">
    <property type="component" value="Chromosome 15"/>
</dbReference>
<gene>
    <name evidence="33" type="primary">NUDT19</name>
</gene>
<evidence type="ECO:0000256" key="4">
    <source>
        <dbReference type="ARBA" id="ARBA00022723"/>
    </source>
</evidence>
<dbReference type="InterPro" id="IPR002999">
    <property type="entry name" value="Tudor"/>
</dbReference>
<evidence type="ECO:0000256" key="1">
    <source>
        <dbReference type="ARBA" id="ARBA00001936"/>
    </source>
</evidence>
<evidence type="ECO:0000259" key="32">
    <source>
        <dbReference type="PROSITE" id="PS51462"/>
    </source>
</evidence>
<evidence type="ECO:0000256" key="12">
    <source>
        <dbReference type="ARBA" id="ARBA00045809"/>
    </source>
</evidence>
<evidence type="ECO:0000256" key="17">
    <source>
        <dbReference type="ARBA" id="ARBA00047511"/>
    </source>
</evidence>
<comment type="function">
    <text evidence="12">Fatty acyl-coenzyme A (CoA) diphosphatase that hydrolyzes fatty acyl-CoA to yield acyl-4'-phosphopantetheine and adenosine 3',5'-bisphosphate. Mediates the hydrolysis of a wide range of CoA esters, including choloyl-CoA and branched-chain fatty-acyl-CoA esters and at low substrate concentrations medium and long-chain fatty-acyl-CoA esters are the primary substrates. Highest activity seen with medium-chain acyl-CoA esters and higher rates of activity seen with the unsaturated acyl-CoA esters compared with the saturated esters. Exhibits decapping activity towards dpCoA-capped RNAs in vitro.</text>
</comment>
<dbReference type="GO" id="GO:0046872">
    <property type="term" value="F:metal ion binding"/>
    <property type="evidence" value="ECO:0007669"/>
    <property type="project" value="UniProtKB-KW"/>
</dbReference>
<evidence type="ECO:0000256" key="16">
    <source>
        <dbReference type="ARBA" id="ARBA00047466"/>
    </source>
</evidence>
<comment type="catalytic activity">
    <reaction evidence="17">
        <text>(6Z)-octenoyl-CoA + H2O = S-(6Z-octenoyl)-4'-phosphopantetheine + adenosine 3',5'-bisphosphate + 2 H(+)</text>
        <dbReference type="Rhea" id="RHEA:67528"/>
        <dbReference type="ChEBI" id="CHEBI:15377"/>
        <dbReference type="ChEBI" id="CHEBI:15378"/>
        <dbReference type="ChEBI" id="CHEBI:58343"/>
        <dbReference type="ChEBI" id="CHEBI:172383"/>
        <dbReference type="ChEBI" id="CHEBI:172384"/>
    </reaction>
    <physiologicalReaction direction="left-to-right" evidence="17">
        <dbReference type="Rhea" id="RHEA:67529"/>
    </physiologicalReaction>
</comment>
<comment type="catalytic activity">
    <reaction evidence="16">
        <text>hexanoyl-CoA + H2O = hexanoyl-4'-phosphopantetheine + adenosine 3',5'-bisphosphate + 2 H(+)</text>
        <dbReference type="Rhea" id="RHEA:49980"/>
        <dbReference type="ChEBI" id="CHEBI:15377"/>
        <dbReference type="ChEBI" id="CHEBI:15378"/>
        <dbReference type="ChEBI" id="CHEBI:58343"/>
        <dbReference type="ChEBI" id="CHEBI:62620"/>
        <dbReference type="ChEBI" id="CHEBI:132012"/>
    </reaction>
    <physiologicalReaction direction="left-to-right" evidence="16">
        <dbReference type="Rhea" id="RHEA:49981"/>
    </physiologicalReaction>
</comment>
<dbReference type="InterPro" id="IPR039121">
    <property type="entry name" value="NUDT19"/>
</dbReference>
<evidence type="ECO:0000256" key="30">
    <source>
        <dbReference type="ARBA" id="ARBA00049403"/>
    </source>
</evidence>
<sequence length="523" mass="58951">MRAPAAPEPEGRKPSNAMSGPLRSGPSGWRRAASVLLTAGWKHRGPAGPSLSPPPAEGFRLLLLQRSKGQGFLPGAHVFPGGILDAADYSADWLSLFAPHHQPPRFSLNPSPPPRSPFPVLPADRTHAVDRALPDDVALRICAIRETFEEAGVLLLRPRASLAAAPEPARALPPPAGLAAWRAQVHRDPRQFLRFCEHLDCTPDIWALHDWSVWLTPFIQRGGRRYDTTFFLCCLSEPPPVYPDLAEVVGCKWSSPSEATESFVSKEIWLAPPQFYEIRRLENFASLSDLHKFCLDLALEEVERWLPISLLTADGRIQLLPGDELYLEDSDFLENVLTTEKKTEEIMKEGRKFHRLVIHSLNHVYSIHVTVQSKNKHVFPKNYVVEDPGCFWVIIKGCSPFLDHEMDYQKLNSAMNDFYNSMCGDVEIKPLMLEEGQVCVVYCQELKCWCRAVIKSIVSSADHYLAECFLVDFAKSIPVKSKNIRVAVETFMQLPYRAKKFRLYCTKPVTLHIDFCEDSAEIV</sequence>
<dbReference type="InParanoid" id="A0A671E496"/>
<reference evidence="33" key="5">
    <citation type="submission" date="2025-09" db="UniProtKB">
        <authorList>
            <consortium name="Ensembl"/>
        </authorList>
    </citation>
    <scope>IDENTIFICATION</scope>
</reference>
<dbReference type="Gene3D" id="2.40.50.90">
    <property type="match status" value="1"/>
</dbReference>
<evidence type="ECO:0000256" key="21">
    <source>
        <dbReference type="ARBA" id="ARBA00047757"/>
    </source>
</evidence>
<dbReference type="PANTHER" id="PTHR12318">
    <property type="entry name" value="TESTOSTERONE-REGULATED PROTEIN RP2"/>
    <property type="match status" value="1"/>
</dbReference>
<dbReference type="InterPro" id="IPR000086">
    <property type="entry name" value="NUDIX_hydrolase_dom"/>
</dbReference>
<evidence type="ECO:0000256" key="14">
    <source>
        <dbReference type="ARBA" id="ARBA00047369"/>
    </source>
</evidence>
<evidence type="ECO:0000256" key="5">
    <source>
        <dbReference type="ARBA" id="ARBA00022801"/>
    </source>
</evidence>
<feature type="domain" description="Nudix hydrolase" evidence="32">
    <location>
        <begin position="28"/>
        <end position="276"/>
    </location>
</feature>
<dbReference type="AlphaFoldDB" id="A0A671E496"/>
<dbReference type="PROSITE" id="PS51462">
    <property type="entry name" value="NUDIX"/>
    <property type="match status" value="1"/>
</dbReference>
<comment type="catalytic activity">
    <reaction evidence="24">
        <text>succinyl-CoA + H2O = succinyl-4'-phosphopantetheine + adenosine 3',5'-bisphosphate + 2 H(+)</text>
        <dbReference type="Rhea" id="RHEA:67472"/>
        <dbReference type="ChEBI" id="CHEBI:15377"/>
        <dbReference type="ChEBI" id="CHEBI:15378"/>
        <dbReference type="ChEBI" id="CHEBI:57292"/>
        <dbReference type="ChEBI" id="CHEBI:58343"/>
        <dbReference type="ChEBI" id="CHEBI:172364"/>
    </reaction>
    <physiologicalReaction direction="left-to-right" evidence="24">
        <dbReference type="Rhea" id="RHEA:67473"/>
    </physiologicalReaction>
</comment>
<dbReference type="CDD" id="cd18870">
    <property type="entry name" value="NUDIX_AcylCoAdiphos_Nudt19"/>
    <property type="match status" value="1"/>
</dbReference>
<comment type="catalytic activity">
    <reaction evidence="28">
        <text>choloyl-CoA + H2O = S-choloyl-4'-phosphopantetheine + adenosine 3',5'-bisphosphate + 2 H(+)</text>
        <dbReference type="Rhea" id="RHEA:50036"/>
        <dbReference type="ChEBI" id="CHEBI:15377"/>
        <dbReference type="ChEBI" id="CHEBI:15378"/>
        <dbReference type="ChEBI" id="CHEBI:57373"/>
        <dbReference type="ChEBI" id="CHEBI:58343"/>
        <dbReference type="ChEBI" id="CHEBI:132020"/>
    </reaction>
    <physiologicalReaction direction="left-to-right" evidence="28">
        <dbReference type="Rhea" id="RHEA:50037"/>
    </physiologicalReaction>
</comment>
<evidence type="ECO:0000256" key="23">
    <source>
        <dbReference type="ARBA" id="ARBA00048413"/>
    </source>
</evidence>
<keyword evidence="7" id="KW-0464">Manganese</keyword>
<comment type="catalytic activity">
    <reaction evidence="23">
        <text>(9Z)-tetradecenoyl-CoA + H2O = S-(9Z-tetradecenoyl)-4'-phosphopantetheine + adenosine 3',5'-bisphosphate + 2 H(+)</text>
        <dbReference type="Rhea" id="RHEA:67544"/>
        <dbReference type="ChEBI" id="CHEBI:15377"/>
        <dbReference type="ChEBI" id="CHEBI:15378"/>
        <dbReference type="ChEBI" id="CHEBI:58343"/>
        <dbReference type="ChEBI" id="CHEBI:65060"/>
        <dbReference type="ChEBI" id="CHEBI:172389"/>
    </reaction>
    <physiologicalReaction direction="left-to-right" evidence="23">
        <dbReference type="Rhea" id="RHEA:67545"/>
    </physiologicalReaction>
</comment>
<evidence type="ECO:0000256" key="18">
    <source>
        <dbReference type="ARBA" id="ARBA00047584"/>
    </source>
</evidence>
<evidence type="ECO:0000256" key="27">
    <source>
        <dbReference type="ARBA" id="ARBA00048882"/>
    </source>
</evidence>
<reference evidence="33 34" key="2">
    <citation type="journal article" date="2018" name="Annu Rev Anim Biosci">
        <title>Bat Biology, Genomes, and the Bat1K Project: To Generate Chromosome-Level Genomes for All Living Bat Species.</title>
        <authorList>
            <person name="Teeling E.C."/>
            <person name="Vernes S.C."/>
            <person name="Davalos L.M."/>
            <person name="Ray D.A."/>
            <person name="Gilbert M.T.P."/>
            <person name="Myers E."/>
        </authorList>
    </citation>
    <scope>NUCLEOTIDE SEQUENCE</scope>
</reference>
<comment type="cofactor">
    <cofactor evidence="2">
        <name>Mg(2+)</name>
        <dbReference type="ChEBI" id="CHEBI:18420"/>
    </cofactor>
</comment>
<keyword evidence="5" id="KW-0378">Hydrolase</keyword>
<evidence type="ECO:0000256" key="19">
    <source>
        <dbReference type="ARBA" id="ARBA00047666"/>
    </source>
</evidence>
<comment type="catalytic activity">
    <reaction evidence="27">
        <text>an acyl-CoA + H2O = an acyl-4'-phosphopantetheine + adenosine 3',5'-bisphosphate + 2 H(+)</text>
        <dbReference type="Rhea" id="RHEA:50044"/>
        <dbReference type="ChEBI" id="CHEBI:15377"/>
        <dbReference type="ChEBI" id="CHEBI:15378"/>
        <dbReference type="ChEBI" id="CHEBI:58342"/>
        <dbReference type="ChEBI" id="CHEBI:58343"/>
        <dbReference type="ChEBI" id="CHEBI:132023"/>
    </reaction>
    <physiologicalReaction direction="left-to-right" evidence="27">
        <dbReference type="Rhea" id="RHEA:50045"/>
    </physiologicalReaction>
</comment>
<evidence type="ECO:0000256" key="28">
    <source>
        <dbReference type="ARBA" id="ARBA00048961"/>
    </source>
</evidence>
<comment type="catalytic activity">
    <reaction evidence="14">
        <text>malonyl-CoA + H2O = malonyl-4'-phosphopantetheine + adenosine 3',5'-bisphosphate + 2 H(+)</text>
        <dbReference type="Rhea" id="RHEA:67468"/>
        <dbReference type="ChEBI" id="CHEBI:15377"/>
        <dbReference type="ChEBI" id="CHEBI:15378"/>
        <dbReference type="ChEBI" id="CHEBI:57384"/>
        <dbReference type="ChEBI" id="CHEBI:58343"/>
        <dbReference type="ChEBI" id="CHEBI:172363"/>
    </reaction>
    <physiologicalReaction direction="left-to-right" evidence="14">
        <dbReference type="Rhea" id="RHEA:67469"/>
    </physiologicalReaction>
</comment>
<comment type="catalytic activity">
    <reaction evidence="18">
        <text>4,8-dimethylnonanoyl-CoA + H2O = S-(4,8-dimethylnonanoyl)-4'-phosphopantetheine + adenosine 3',5'-bisphosphate + 2 H(+)</text>
        <dbReference type="Rhea" id="RHEA:67524"/>
        <dbReference type="ChEBI" id="CHEBI:15377"/>
        <dbReference type="ChEBI" id="CHEBI:15378"/>
        <dbReference type="ChEBI" id="CHEBI:58343"/>
        <dbReference type="ChEBI" id="CHEBI:77061"/>
        <dbReference type="ChEBI" id="CHEBI:172385"/>
    </reaction>
    <physiologicalReaction direction="left-to-right" evidence="18">
        <dbReference type="Rhea" id="RHEA:67525"/>
    </physiologicalReaction>
</comment>
<evidence type="ECO:0000256" key="15">
    <source>
        <dbReference type="ARBA" id="ARBA00047403"/>
    </source>
</evidence>
<evidence type="ECO:0000256" key="24">
    <source>
        <dbReference type="ARBA" id="ARBA00048624"/>
    </source>
</evidence>
<dbReference type="GeneTree" id="ENSGT00420000029858"/>
<name>A0A671E496_RHIFE</name>
<evidence type="ECO:0000256" key="31">
    <source>
        <dbReference type="SAM" id="MobiDB-lite"/>
    </source>
</evidence>
<evidence type="ECO:0000256" key="25">
    <source>
        <dbReference type="ARBA" id="ARBA00048667"/>
    </source>
</evidence>
<dbReference type="SUPFAM" id="SSF55811">
    <property type="entry name" value="Nudix"/>
    <property type="match status" value="1"/>
</dbReference>
<comment type="catalytic activity">
    <reaction evidence="22">
        <text>(9Z,12Z,15Z)-octadecatrienoyl-CoA + H2O = S-(9Z,12Z,15Z-octadecatrienoyl)-4'-phosphopantetheine + adenosine 3',5'-bisphosphate + 2 H(+)</text>
        <dbReference type="Rhea" id="RHEA:67532"/>
        <dbReference type="ChEBI" id="CHEBI:15377"/>
        <dbReference type="ChEBI" id="CHEBI:15378"/>
        <dbReference type="ChEBI" id="CHEBI:58343"/>
        <dbReference type="ChEBI" id="CHEBI:74034"/>
        <dbReference type="ChEBI" id="CHEBI:172386"/>
    </reaction>
    <physiologicalReaction direction="left-to-right" evidence="22">
        <dbReference type="Rhea" id="RHEA:67533"/>
    </physiologicalReaction>
</comment>
<evidence type="ECO:0000256" key="26">
    <source>
        <dbReference type="ARBA" id="ARBA00048828"/>
    </source>
</evidence>
<dbReference type="FunFam" id="2.30.30.140:FF:000075">
    <property type="entry name" value="putative ATP-dependent RNA helicase TDRD12"/>
    <property type="match status" value="1"/>
</dbReference>
<accession>A0A671E496</accession>
<evidence type="ECO:0000256" key="20">
    <source>
        <dbReference type="ARBA" id="ARBA00047708"/>
    </source>
</evidence>
<evidence type="ECO:0000256" key="7">
    <source>
        <dbReference type="ARBA" id="ARBA00023211"/>
    </source>
</evidence>
<evidence type="ECO:0000256" key="2">
    <source>
        <dbReference type="ARBA" id="ARBA00001946"/>
    </source>
</evidence>
<dbReference type="EC" id="3.6.1.77" evidence="11"/>
<comment type="catalytic activity">
    <reaction evidence="30">
        <text>(9Z)-hexadecenoyl-CoA + H2O = S-(9Z-hexadecenoyl)-4'-phosphopantetheine + adenosine 3',5'-bisphosphate + 2 H(+)</text>
        <dbReference type="Rhea" id="RHEA:67540"/>
        <dbReference type="ChEBI" id="CHEBI:15377"/>
        <dbReference type="ChEBI" id="CHEBI:15378"/>
        <dbReference type="ChEBI" id="CHEBI:58343"/>
        <dbReference type="ChEBI" id="CHEBI:61540"/>
        <dbReference type="ChEBI" id="CHEBI:172388"/>
    </reaction>
    <physiologicalReaction direction="left-to-right" evidence="30">
        <dbReference type="Rhea" id="RHEA:67541"/>
    </physiologicalReaction>
</comment>
<protein>
    <recommendedName>
        <fullName evidence="8">Acyl-coenzyme A diphosphatase NUDT19</fullName>
        <ecNumber evidence="11">3.6.1.77</ecNumber>
    </recommendedName>
    <alternativeName>
        <fullName evidence="9">Nucleoside diphosphate-linked moiety X motif 19</fullName>
    </alternativeName>
</protein>